<evidence type="ECO:0000256" key="1">
    <source>
        <dbReference type="SAM" id="MobiDB-lite"/>
    </source>
</evidence>
<evidence type="ECO:0000256" key="2">
    <source>
        <dbReference type="SAM" id="Phobius"/>
    </source>
</evidence>
<gene>
    <name evidence="3" type="ORF">PEVE_00040998</name>
</gene>
<accession>A0ABN8NBW6</accession>
<feature type="transmembrane region" description="Helical" evidence="2">
    <location>
        <begin position="1005"/>
        <end position="1028"/>
    </location>
</feature>
<feature type="non-terminal residue" evidence="3">
    <location>
        <position position="1220"/>
    </location>
</feature>
<proteinExistence type="predicted"/>
<feature type="compositionally biased region" description="Basic and acidic residues" evidence="1">
    <location>
        <begin position="1128"/>
        <end position="1144"/>
    </location>
</feature>
<sequence length="1220" mass="135704">AYAREIYVSPNGSDSANCTMDAKCTLDRALRLASGFTSTSMLASKGNYSLKTSHIFTRMTSFSLIGSGFRNDVQITCEPNVSLAFSLSKNITLEGLKFRKCAGWHRSTVGIEKNYPNLRGAKFKAALDFRYCRNLRMYNVEISSSPGLGVNLYDVGGVVNFTHCLFADNFISKERMHAEWEDVSSENGKYVYSGGGVYVILNPYAYVTINVTPGEHDSYQHNNIYEFSSCHFLRNKALWLNAHRTNELDTPELPFSRGGGLAIYLPDKASGCLIKIRSSVFASNEASWGGGLQVEMRGTTENNSLEVESSVFRENGALLDGGGARIGNLPEEGVHLRINRFKMTNCSFEGNTATFGGGASLYGTTIPRKCFIQTNPAVTQFYFHGCNWMENVGSVGAAIGAYLYNRNEDLIGPEIPYRVCFQNNTWFRFNRVNQLQLNLTIGQGTLYSLQVPLIFKGNAQFVSNTQSALVLDGSTLMVYGSLHFIKNTGVRGGAIAMYGRSRILLQDKTSSLTFEANKCDDKGGALYIEAPGAPLVSFDATGAANEACFFGYSNSSKDYDEWNTTVVFRDNSASLGKSVYATTLKNCRRAGESRQHNNVLKWKFVKFVNLPPNSTSLLQEVATEPVDMGHNESDWEVPPGEVFDATVQLFDEVGNLIPGIVDVSVKTSSVQLDNSSPLFLATGGKISSIILRGEIGSLFDVKMSYTGSQVLEKMVENVTLKGCHAGFSFDKATLKCECIMAKGVSYCDSDGKTVYIKGGYWAGNVDGEFATYFCPTGYCNSSTADVSQYKYIEGFVCSESRNQSSVLCGECKDDYTISFGSQRCVEACPNWHVIFAVLVYLGFLLVVVGVMLIDLDIASGYLNAWLYSYQIMKLLTPDGFEFDPVIEFVIGFTNVHIHIGDHSFCFIKGLNDADKMLSLSLIPLLVLVTVGVLKSFVDRYPDCTFSRMVLRRTPTAPYRAVCTIFVLCYTNITRISLSILHPAKVVGTTFLYDYGGYEFLHGRHLVYFVIAMLYIIIIVLPFPLLLLFRPTLTRFLRPVFDLHRWDLYLDAFQCCFKDQYRWFAAFYFLCRIVILLFYTYLPANSVKRVVLEVTCIFILSIFASSKPYRGPNDVKQSMEGNNSKTSVKKSDEEPSEVKQDDPSSKSRRGARGRRNEGERRGHKDARQGKGESSYKWINKIDILLLTNLSLITAISSPLATDDDQVLKTVVRVLAWVPLVL</sequence>
<feature type="region of interest" description="Disordered" evidence="1">
    <location>
        <begin position="1110"/>
        <end position="1169"/>
    </location>
</feature>
<protein>
    <submittedName>
        <fullName evidence="3">Uncharacterized protein</fullName>
    </submittedName>
</protein>
<name>A0ABN8NBW6_9CNID</name>
<dbReference type="SUPFAM" id="SSF51126">
    <property type="entry name" value="Pectin lyase-like"/>
    <property type="match status" value="1"/>
</dbReference>
<evidence type="ECO:0000313" key="4">
    <source>
        <dbReference type="Proteomes" id="UP001159427"/>
    </source>
</evidence>
<keyword evidence="4" id="KW-1185">Reference proteome</keyword>
<keyword evidence="2" id="KW-1133">Transmembrane helix</keyword>
<comment type="caution">
    <text evidence="3">The sequence shown here is derived from an EMBL/GenBank/DDBJ whole genome shotgun (WGS) entry which is preliminary data.</text>
</comment>
<dbReference type="Proteomes" id="UP001159427">
    <property type="component" value="Unassembled WGS sequence"/>
</dbReference>
<feature type="non-terminal residue" evidence="3">
    <location>
        <position position="1"/>
    </location>
</feature>
<dbReference type="PANTHER" id="PTHR32158">
    <property type="entry name" value="RING-TYPE DOMAIN-CONTAINING PROTEIN"/>
    <property type="match status" value="1"/>
</dbReference>
<organism evidence="3 4">
    <name type="scientific">Porites evermanni</name>
    <dbReference type="NCBI Taxonomy" id="104178"/>
    <lineage>
        <taxon>Eukaryota</taxon>
        <taxon>Metazoa</taxon>
        <taxon>Cnidaria</taxon>
        <taxon>Anthozoa</taxon>
        <taxon>Hexacorallia</taxon>
        <taxon>Scleractinia</taxon>
        <taxon>Fungiina</taxon>
        <taxon>Poritidae</taxon>
        <taxon>Porites</taxon>
    </lineage>
</organism>
<feature type="compositionally biased region" description="Basic and acidic residues" evidence="1">
    <location>
        <begin position="1153"/>
        <end position="1169"/>
    </location>
</feature>
<keyword evidence="2" id="KW-0472">Membrane</keyword>
<feature type="transmembrane region" description="Helical" evidence="2">
    <location>
        <begin position="916"/>
        <end position="937"/>
    </location>
</feature>
<keyword evidence="2" id="KW-0812">Transmembrane</keyword>
<dbReference type="PANTHER" id="PTHR32158:SF21">
    <property type="match status" value="1"/>
</dbReference>
<feature type="transmembrane region" description="Helical" evidence="2">
    <location>
        <begin position="1062"/>
        <end position="1083"/>
    </location>
</feature>
<dbReference type="EMBL" id="CALNXI010000767">
    <property type="protein sequence ID" value="CAH3045193.1"/>
    <property type="molecule type" value="Genomic_DNA"/>
</dbReference>
<dbReference type="InterPro" id="IPR011050">
    <property type="entry name" value="Pectin_lyase_fold/virulence"/>
</dbReference>
<feature type="compositionally biased region" description="Polar residues" evidence="1">
    <location>
        <begin position="1114"/>
        <end position="1125"/>
    </location>
</feature>
<evidence type="ECO:0000313" key="3">
    <source>
        <dbReference type="EMBL" id="CAH3045193.1"/>
    </source>
</evidence>
<reference evidence="3 4" key="1">
    <citation type="submission" date="2022-05" db="EMBL/GenBank/DDBJ databases">
        <authorList>
            <consortium name="Genoscope - CEA"/>
            <person name="William W."/>
        </authorList>
    </citation>
    <scope>NUCLEOTIDE SEQUENCE [LARGE SCALE GENOMIC DNA]</scope>
</reference>
<feature type="transmembrane region" description="Helical" evidence="2">
    <location>
        <begin position="831"/>
        <end position="853"/>
    </location>
</feature>